<dbReference type="GO" id="GO:0005840">
    <property type="term" value="C:ribosome"/>
    <property type="evidence" value="ECO:0007669"/>
    <property type="project" value="InterPro"/>
</dbReference>
<dbReference type="Proteomes" id="UP000593572">
    <property type="component" value="Unassembled WGS sequence"/>
</dbReference>
<dbReference type="InterPro" id="IPR001684">
    <property type="entry name" value="Ribosomal_bL27"/>
</dbReference>
<keyword evidence="1" id="KW-0812">Transmembrane</keyword>
<dbReference type="EMBL" id="JABEZX010000004">
    <property type="protein sequence ID" value="MBA0554813.1"/>
    <property type="molecule type" value="Genomic_DNA"/>
</dbReference>
<organism evidence="2 3">
    <name type="scientific">Gossypium lobatum</name>
    <dbReference type="NCBI Taxonomy" id="34289"/>
    <lineage>
        <taxon>Eukaryota</taxon>
        <taxon>Viridiplantae</taxon>
        <taxon>Streptophyta</taxon>
        <taxon>Embryophyta</taxon>
        <taxon>Tracheophyta</taxon>
        <taxon>Spermatophyta</taxon>
        <taxon>Magnoliopsida</taxon>
        <taxon>eudicotyledons</taxon>
        <taxon>Gunneridae</taxon>
        <taxon>Pentapetalae</taxon>
        <taxon>rosids</taxon>
        <taxon>malvids</taxon>
        <taxon>Malvales</taxon>
        <taxon>Malvaceae</taxon>
        <taxon>Malvoideae</taxon>
        <taxon>Gossypium</taxon>
    </lineage>
</organism>
<name>A0A7J8LQZ3_9ROSI</name>
<dbReference type="Gene3D" id="2.40.50.100">
    <property type="match status" value="1"/>
</dbReference>
<keyword evidence="1" id="KW-0472">Membrane</keyword>
<evidence type="ECO:0000256" key="1">
    <source>
        <dbReference type="SAM" id="Phobius"/>
    </source>
</evidence>
<dbReference type="AlphaFoldDB" id="A0A7J8LQZ3"/>
<gene>
    <name evidence="2" type="ORF">Golob_013895</name>
</gene>
<sequence>MFNVATTFCKRVSVKELVTSAPVYTTITANFMELLFFICGLYGPSSGLSLMLRRWASKNTAGSTKNGRDSKPKNLRFVNEEHDSIPDTMLGLEKDHTLYALEEGCVKFKTRKFSGRKWVHVEPKEGNVLYPLYATAASGELKTVT</sequence>
<reference evidence="2 3" key="1">
    <citation type="journal article" date="2019" name="Genome Biol. Evol.">
        <title>Insights into the evolution of the New World diploid cottons (Gossypium, subgenus Houzingenia) based on genome sequencing.</title>
        <authorList>
            <person name="Grover C.E."/>
            <person name="Arick M.A. 2nd"/>
            <person name="Thrash A."/>
            <person name="Conover J.L."/>
            <person name="Sanders W.S."/>
            <person name="Peterson D.G."/>
            <person name="Frelichowski J.E."/>
            <person name="Scheffler J.A."/>
            <person name="Scheffler B.E."/>
            <person name="Wendel J.F."/>
        </authorList>
    </citation>
    <scope>NUCLEOTIDE SEQUENCE [LARGE SCALE GENOMIC DNA]</scope>
    <source>
        <strain evidence="2">157</strain>
        <tissue evidence="2">Leaf</tissue>
    </source>
</reference>
<accession>A0A7J8LQZ3</accession>
<feature type="transmembrane region" description="Helical" evidence="1">
    <location>
        <begin position="23"/>
        <end position="44"/>
    </location>
</feature>
<comment type="caution">
    <text evidence="2">The sequence shown here is derived from an EMBL/GenBank/DDBJ whole genome shotgun (WGS) entry which is preliminary data.</text>
</comment>
<dbReference type="GO" id="GO:0003735">
    <property type="term" value="F:structural constituent of ribosome"/>
    <property type="evidence" value="ECO:0007669"/>
    <property type="project" value="InterPro"/>
</dbReference>
<proteinExistence type="predicted"/>
<keyword evidence="3" id="KW-1185">Reference proteome</keyword>
<dbReference type="GO" id="GO:0006412">
    <property type="term" value="P:translation"/>
    <property type="evidence" value="ECO:0007669"/>
    <property type="project" value="InterPro"/>
</dbReference>
<keyword evidence="1" id="KW-1133">Transmembrane helix</keyword>
<dbReference type="Pfam" id="PF01016">
    <property type="entry name" value="Ribosomal_L27"/>
    <property type="match status" value="1"/>
</dbReference>
<evidence type="ECO:0000313" key="3">
    <source>
        <dbReference type="Proteomes" id="UP000593572"/>
    </source>
</evidence>
<dbReference type="PANTHER" id="PTHR15893:SF16">
    <property type="entry name" value="50S RIBOSOMAL PROTEIN L27"/>
    <property type="match status" value="1"/>
</dbReference>
<protein>
    <submittedName>
        <fullName evidence="2">Uncharacterized protein</fullName>
    </submittedName>
</protein>
<evidence type="ECO:0000313" key="2">
    <source>
        <dbReference type="EMBL" id="MBA0554813.1"/>
    </source>
</evidence>
<dbReference type="PANTHER" id="PTHR15893">
    <property type="entry name" value="RIBOSOMAL PROTEIN L27"/>
    <property type="match status" value="1"/>
</dbReference>
<dbReference type="SUPFAM" id="SSF110324">
    <property type="entry name" value="Ribosomal L27 protein-like"/>
    <property type="match status" value="1"/>
</dbReference>